<keyword evidence="2" id="KW-1185">Reference proteome</keyword>
<evidence type="ECO:0000313" key="2">
    <source>
        <dbReference type="Proteomes" id="UP001163046"/>
    </source>
</evidence>
<reference evidence="1" key="1">
    <citation type="submission" date="2023-01" db="EMBL/GenBank/DDBJ databases">
        <title>Genome assembly of the deep-sea coral Lophelia pertusa.</title>
        <authorList>
            <person name="Herrera S."/>
            <person name="Cordes E."/>
        </authorList>
    </citation>
    <scope>NUCLEOTIDE SEQUENCE</scope>
    <source>
        <strain evidence="1">USNM1676648</strain>
        <tissue evidence="1">Polyp</tissue>
    </source>
</reference>
<comment type="caution">
    <text evidence="1">The sequence shown here is derived from an EMBL/GenBank/DDBJ whole genome shotgun (WGS) entry which is preliminary data.</text>
</comment>
<dbReference type="Proteomes" id="UP001163046">
    <property type="component" value="Unassembled WGS sequence"/>
</dbReference>
<dbReference type="EMBL" id="MU827307">
    <property type="protein sequence ID" value="KAJ7362190.1"/>
    <property type="molecule type" value="Genomic_DNA"/>
</dbReference>
<protein>
    <submittedName>
        <fullName evidence="1">Uncharacterized protein</fullName>
    </submittedName>
</protein>
<name>A0A9W9YQA3_9CNID</name>
<evidence type="ECO:0000313" key="1">
    <source>
        <dbReference type="EMBL" id="KAJ7362190.1"/>
    </source>
</evidence>
<proteinExistence type="predicted"/>
<dbReference type="AlphaFoldDB" id="A0A9W9YQA3"/>
<accession>A0A9W9YQA3</accession>
<gene>
    <name evidence="1" type="ORF">OS493_013287</name>
</gene>
<organism evidence="1 2">
    <name type="scientific">Desmophyllum pertusum</name>
    <dbReference type="NCBI Taxonomy" id="174260"/>
    <lineage>
        <taxon>Eukaryota</taxon>
        <taxon>Metazoa</taxon>
        <taxon>Cnidaria</taxon>
        <taxon>Anthozoa</taxon>
        <taxon>Hexacorallia</taxon>
        <taxon>Scleractinia</taxon>
        <taxon>Caryophylliina</taxon>
        <taxon>Caryophylliidae</taxon>
        <taxon>Desmophyllum</taxon>
    </lineage>
</organism>
<sequence length="165" mass="18205">MAQQSRMLDGWLHGIDGIRDLQSALLNSGGCGMDGLIKQTVVTMCRLDGSTVAAVGWMASWNRRRRCRMDGLMEQTVVTKCSMDGSTVKAVGWMAHVIQAVVAMCSLDGSKVAAVGWMVSWNSDNCHDVQSGWLNSRGCRMDSLMEFRQLSRCAVRTARQSRLEN</sequence>